<dbReference type="NCBIfam" id="NF040570">
    <property type="entry name" value="guided_TnpB"/>
    <property type="match status" value="1"/>
</dbReference>
<proteinExistence type="inferred from homology"/>
<dbReference type="InterPro" id="IPR012337">
    <property type="entry name" value="RNaseH-like_sf"/>
</dbReference>
<dbReference type="EMBL" id="CP149783">
    <property type="protein sequence ID" value="WYF46359.1"/>
    <property type="molecule type" value="Genomic_DNA"/>
</dbReference>
<evidence type="ECO:0000256" key="1">
    <source>
        <dbReference type="ARBA" id="ARBA00008761"/>
    </source>
</evidence>
<evidence type="ECO:0000256" key="2">
    <source>
        <dbReference type="ARBA" id="ARBA00022578"/>
    </source>
</evidence>
<dbReference type="InterPro" id="IPR001959">
    <property type="entry name" value="Transposase"/>
</dbReference>
<sequence length="757" mass="85827">MSDRQGGAGQFVAIDEAIRITQFIRNKALRYWMDNEKVSKYDLNKQCAVLAAEYDFADRLNSQARQAAAERAWSGIARFYDNCKKKVKGKKPRSPDELGSEGRSQRGLGYPQFKKNVRSVEYKTTGWKLSEDRKSITFTDKCGIGKLKMKGTRDLLFYHPSLIKRVRLVRKADGYYIQFAVDADRKEPLEATGKTLGLDVGLQDFYTDSNGHKEENPRFLRKAEKQTKKLQRRVSKKVKGSNNRRKAVKRLAKKHLRIQRQRRDHAIKLARCVIQSADLVAYEDLRIRNMVKNHSLAKSISDASWYQFRTWLEYFGKVFGRITVAVPPQYTSQACSECGCKADGLTESMRKRSRCGCFLFVTTETLLGDAPRLYQSVFDHVKNAFWNDIRNAKTCAWMVAALILSRRATPSAWLPYLPAGRYAQSIERQIVRWLDNKHINATDIYGPAVMKALRHWGPHVLKLALDTSMLFNTYCMIRISILFRGRAVPLVTRVIKHASAQVSTEQLTPIIAQARGILAAAGIDNVRFLADRGFCDVELMDLLSQCGWNYIIRIKSSLLLCAANGQRLCKVGEVALQVGEAKCFHNMRLTGQKYGPVHLALARPAHGQDTWQVVSNEPTSLETLEVYSERFGIEEGFLDDKSGLFQLEESMLRDEGKLERLCLILSLATLFLVSEGDACVAQGHRRLVDPHWERGISFLKIGMNRIKQALSWGEQVLKQVALIGGPDPAPLGHRKQKNPDPFDCFNCVWVLISAPPS</sequence>
<name>A0AAU6Q828_9DEIO</name>
<gene>
    <name evidence="9" type="ORF">WDJ50_14940</name>
</gene>
<dbReference type="InterPro" id="IPR002559">
    <property type="entry name" value="Transposase_11"/>
</dbReference>
<feature type="domain" description="Cas12f1-like TNB" evidence="8">
    <location>
        <begin position="305"/>
        <end position="355"/>
    </location>
</feature>
<dbReference type="Pfam" id="PF01385">
    <property type="entry name" value="OrfB_IS605"/>
    <property type="match status" value="1"/>
</dbReference>
<dbReference type="GO" id="GO:0004803">
    <property type="term" value="F:transposase activity"/>
    <property type="evidence" value="ECO:0007669"/>
    <property type="project" value="InterPro"/>
</dbReference>
<dbReference type="GO" id="GO:0006313">
    <property type="term" value="P:DNA transposition"/>
    <property type="evidence" value="ECO:0007669"/>
    <property type="project" value="InterPro"/>
</dbReference>
<organism evidence="9">
    <name type="scientific">Deinococcus sp. VB142</name>
    <dbReference type="NCBI Taxonomy" id="3112952"/>
    <lineage>
        <taxon>Bacteria</taxon>
        <taxon>Thermotogati</taxon>
        <taxon>Deinococcota</taxon>
        <taxon>Deinococci</taxon>
        <taxon>Deinococcales</taxon>
        <taxon>Deinococcaceae</taxon>
        <taxon>Deinococcus</taxon>
    </lineage>
</organism>
<comment type="similarity">
    <text evidence="1">In the C-terminal section; belongs to the transposase 35 family.</text>
</comment>
<dbReference type="GO" id="GO:0004519">
    <property type="term" value="F:endonuclease activity"/>
    <property type="evidence" value="ECO:0007669"/>
    <property type="project" value="UniProtKB-KW"/>
</dbReference>
<feature type="region of interest" description="Disordered" evidence="5">
    <location>
        <begin position="224"/>
        <end position="244"/>
    </location>
</feature>
<evidence type="ECO:0000256" key="4">
    <source>
        <dbReference type="ARBA" id="ARBA00023172"/>
    </source>
</evidence>
<evidence type="ECO:0000259" key="6">
    <source>
        <dbReference type="Pfam" id="PF01385"/>
    </source>
</evidence>
<dbReference type="RefSeq" id="WP_339097838.1">
    <property type="nucleotide sequence ID" value="NZ_CP149783.1"/>
</dbReference>
<keyword evidence="9" id="KW-0540">Nuclease</keyword>
<feature type="compositionally biased region" description="Basic residues" evidence="5">
    <location>
        <begin position="228"/>
        <end position="244"/>
    </location>
</feature>
<evidence type="ECO:0000313" key="9">
    <source>
        <dbReference type="EMBL" id="WYF46359.1"/>
    </source>
</evidence>
<keyword evidence="2" id="KW-0815">Transposition</keyword>
<keyword evidence="9" id="KW-0378">Hydrolase</keyword>
<accession>A0AAU6Q828</accession>
<dbReference type="AlphaFoldDB" id="A0AAU6Q828"/>
<dbReference type="Pfam" id="PF07282">
    <property type="entry name" value="Cas12f1-like_TNB"/>
    <property type="match status" value="1"/>
</dbReference>
<dbReference type="InterPro" id="IPR010095">
    <property type="entry name" value="Cas12f1-like_TNB"/>
</dbReference>
<evidence type="ECO:0000256" key="3">
    <source>
        <dbReference type="ARBA" id="ARBA00023125"/>
    </source>
</evidence>
<keyword evidence="9" id="KW-0255">Endonuclease</keyword>
<keyword evidence="3" id="KW-0238">DNA-binding</keyword>
<evidence type="ECO:0000259" key="8">
    <source>
        <dbReference type="Pfam" id="PF07282"/>
    </source>
</evidence>
<feature type="region of interest" description="Disordered" evidence="5">
    <location>
        <begin position="86"/>
        <end position="109"/>
    </location>
</feature>
<dbReference type="Pfam" id="PF01609">
    <property type="entry name" value="DDE_Tnp_1"/>
    <property type="match status" value="1"/>
</dbReference>
<feature type="domain" description="Probable transposase IS891/IS1136/IS1341" evidence="6">
    <location>
        <begin position="178"/>
        <end position="293"/>
    </location>
</feature>
<dbReference type="GO" id="GO:0003677">
    <property type="term" value="F:DNA binding"/>
    <property type="evidence" value="ECO:0007669"/>
    <property type="project" value="UniProtKB-KW"/>
</dbReference>
<protein>
    <submittedName>
        <fullName evidence="9">RNA-guided endonuclease TnpB family protein</fullName>
    </submittedName>
</protein>
<dbReference type="SUPFAM" id="SSF53098">
    <property type="entry name" value="Ribonuclease H-like"/>
    <property type="match status" value="1"/>
</dbReference>
<keyword evidence="4" id="KW-0233">DNA recombination</keyword>
<evidence type="ECO:0000256" key="5">
    <source>
        <dbReference type="SAM" id="MobiDB-lite"/>
    </source>
</evidence>
<evidence type="ECO:0000259" key="7">
    <source>
        <dbReference type="Pfam" id="PF01609"/>
    </source>
</evidence>
<reference evidence="9" key="1">
    <citation type="submission" date="2024-03" db="EMBL/GenBank/DDBJ databases">
        <title>Deinococcus weizhi sp. nov., isolated from human skin.</title>
        <authorList>
            <person name="Wei Z."/>
            <person name="Tian F."/>
            <person name="Yang C."/>
            <person name="Xin L.T."/>
            <person name="Wen Z.J."/>
            <person name="Lan K.C."/>
            <person name="Yu L."/>
            <person name="Zhe W."/>
            <person name="Dan F.D."/>
            <person name="Jun W."/>
            <person name="Rui Z."/>
            <person name="Yong X.J."/>
            <person name="Ting Y."/>
            <person name="Wei X."/>
            <person name="Xu Z.G."/>
            <person name="Xin Z."/>
            <person name="Dong F.G."/>
            <person name="Ni X.M."/>
            <person name="Zheng M.G."/>
            <person name="Chun Y."/>
            <person name="Qian W.X."/>
        </authorList>
    </citation>
    <scope>NUCLEOTIDE SEQUENCE</scope>
    <source>
        <strain evidence="9">VB142</strain>
    </source>
</reference>
<feature type="domain" description="Transposase IS4-like" evidence="7">
    <location>
        <begin position="513"/>
        <end position="670"/>
    </location>
</feature>